<evidence type="ECO:0000313" key="1">
    <source>
        <dbReference type="EMBL" id="QDV25266.1"/>
    </source>
</evidence>
<organism evidence="1 2">
    <name type="scientific">Aureliella helgolandensis</name>
    <dbReference type="NCBI Taxonomy" id="2527968"/>
    <lineage>
        <taxon>Bacteria</taxon>
        <taxon>Pseudomonadati</taxon>
        <taxon>Planctomycetota</taxon>
        <taxon>Planctomycetia</taxon>
        <taxon>Pirellulales</taxon>
        <taxon>Pirellulaceae</taxon>
        <taxon>Aureliella</taxon>
    </lineage>
</organism>
<sequence length="92" mass="10610">MDSNTQLLALREPEKDEPHRLISSIYGGDTQHFFRYQRLLRGELASSDRQPSCPFCGQPPHLLQKTYDGRTIGVIIDDLAANLQIHRWIFTD</sequence>
<reference evidence="1 2" key="1">
    <citation type="submission" date="2019-02" db="EMBL/GenBank/DDBJ databases">
        <title>Deep-cultivation of Planctomycetes and their phenomic and genomic characterization uncovers novel biology.</title>
        <authorList>
            <person name="Wiegand S."/>
            <person name="Jogler M."/>
            <person name="Boedeker C."/>
            <person name="Pinto D."/>
            <person name="Vollmers J."/>
            <person name="Rivas-Marin E."/>
            <person name="Kohn T."/>
            <person name="Peeters S.H."/>
            <person name="Heuer A."/>
            <person name="Rast P."/>
            <person name="Oberbeckmann S."/>
            <person name="Bunk B."/>
            <person name="Jeske O."/>
            <person name="Meyerdierks A."/>
            <person name="Storesund J.E."/>
            <person name="Kallscheuer N."/>
            <person name="Luecker S."/>
            <person name="Lage O.M."/>
            <person name="Pohl T."/>
            <person name="Merkel B.J."/>
            <person name="Hornburger P."/>
            <person name="Mueller R.-W."/>
            <person name="Bruemmer F."/>
            <person name="Labrenz M."/>
            <person name="Spormann A.M."/>
            <person name="Op den Camp H."/>
            <person name="Overmann J."/>
            <person name="Amann R."/>
            <person name="Jetten M.S.M."/>
            <person name="Mascher T."/>
            <person name="Medema M.H."/>
            <person name="Devos D.P."/>
            <person name="Kaster A.-K."/>
            <person name="Ovreas L."/>
            <person name="Rohde M."/>
            <person name="Galperin M.Y."/>
            <person name="Jogler C."/>
        </authorList>
    </citation>
    <scope>NUCLEOTIDE SEQUENCE [LARGE SCALE GENOMIC DNA]</scope>
    <source>
        <strain evidence="1 2">Q31a</strain>
    </source>
</reference>
<accession>A0A518G9K0</accession>
<dbReference type="AlphaFoldDB" id="A0A518G9K0"/>
<keyword evidence="2" id="KW-1185">Reference proteome</keyword>
<dbReference type="KEGG" id="ahel:Q31a_35890"/>
<dbReference type="Proteomes" id="UP000318017">
    <property type="component" value="Chromosome"/>
</dbReference>
<protein>
    <submittedName>
        <fullName evidence="1">Uncharacterized protein</fullName>
    </submittedName>
</protein>
<gene>
    <name evidence="1" type="ORF">Q31a_35890</name>
</gene>
<name>A0A518G9K0_9BACT</name>
<proteinExistence type="predicted"/>
<dbReference type="EMBL" id="CP036298">
    <property type="protein sequence ID" value="QDV25266.1"/>
    <property type="molecule type" value="Genomic_DNA"/>
</dbReference>
<evidence type="ECO:0000313" key="2">
    <source>
        <dbReference type="Proteomes" id="UP000318017"/>
    </source>
</evidence>